<dbReference type="EMBL" id="LT607410">
    <property type="protein sequence ID" value="SCF01107.1"/>
    <property type="molecule type" value="Genomic_DNA"/>
</dbReference>
<evidence type="ECO:0000313" key="1">
    <source>
        <dbReference type="EMBL" id="SCF01107.1"/>
    </source>
</evidence>
<reference evidence="1 2" key="1">
    <citation type="submission" date="2016-06" db="EMBL/GenBank/DDBJ databases">
        <authorList>
            <person name="Kjaerup R.B."/>
            <person name="Dalgaard T.S."/>
            <person name="Juul-Madsen H.R."/>
        </authorList>
    </citation>
    <scope>NUCLEOTIDE SEQUENCE [LARGE SCALE GENOMIC DNA]</scope>
    <source>
        <strain evidence="1 2">DSM 43821</strain>
    </source>
</reference>
<dbReference type="RefSeq" id="WP_157745869.1">
    <property type="nucleotide sequence ID" value="NZ_LT607410.1"/>
</dbReference>
<sequence length="132" mass="13798">MTISRPAQLVPVCGVPGCPERGTPRHAANGGPAVTLRAAARRLTQHPAGVGYHIPDAIFAAAQHLTGSPRPYDLVEANTKIMGGYLHEQAGPACEMTGGELIRRYGLFAPTDVIMKALYAAAAQYGGCDFGP</sequence>
<gene>
    <name evidence="1" type="ORF">GA0074696_2206</name>
</gene>
<proteinExistence type="predicted"/>
<dbReference type="AlphaFoldDB" id="A0A1C4WXW8"/>
<dbReference type="Proteomes" id="UP000198228">
    <property type="component" value="Chromosome I"/>
</dbReference>
<evidence type="ECO:0000313" key="2">
    <source>
        <dbReference type="Proteomes" id="UP000198228"/>
    </source>
</evidence>
<accession>A0A1C4WXW8</accession>
<organism evidence="1 2">
    <name type="scientific">Micromonospora purpureochromogenes</name>
    <dbReference type="NCBI Taxonomy" id="47872"/>
    <lineage>
        <taxon>Bacteria</taxon>
        <taxon>Bacillati</taxon>
        <taxon>Actinomycetota</taxon>
        <taxon>Actinomycetes</taxon>
        <taxon>Micromonosporales</taxon>
        <taxon>Micromonosporaceae</taxon>
        <taxon>Micromonospora</taxon>
    </lineage>
</organism>
<name>A0A1C4WXW8_9ACTN</name>
<protein>
    <submittedName>
        <fullName evidence="1">Uncharacterized protein</fullName>
    </submittedName>
</protein>